<gene>
    <name evidence="13" type="ORF">TDIB3V08_LOCUS793</name>
</gene>
<evidence type="ECO:0000256" key="7">
    <source>
        <dbReference type="ARBA" id="ARBA00023136"/>
    </source>
</evidence>
<comment type="pathway">
    <text evidence="1 10">Protein modification; protein glycosylation.</text>
</comment>
<keyword evidence="6" id="KW-1133">Transmembrane helix</keyword>
<evidence type="ECO:0000256" key="1">
    <source>
        <dbReference type="ARBA" id="ARBA00004922"/>
    </source>
</evidence>
<dbReference type="EC" id="2.4.1.257" evidence="10"/>
<comment type="subcellular location">
    <subcellularLocation>
        <location evidence="10">Endoplasmic reticulum membrane</location>
        <topology evidence="10">Single-pass membrane protein</topology>
    </subcellularLocation>
</comment>
<keyword evidence="2 10" id="KW-0328">Glycosyltransferase</keyword>
<dbReference type="GO" id="GO:0005789">
    <property type="term" value="C:endoplasmic reticulum membrane"/>
    <property type="evidence" value="ECO:0007669"/>
    <property type="project" value="UniProtKB-SubCell"/>
</dbReference>
<dbReference type="SUPFAM" id="SSF53756">
    <property type="entry name" value="UDP-Glycosyltransferase/glycogen phosphorylase"/>
    <property type="match status" value="1"/>
</dbReference>
<accession>A0A7R8VCH8</accession>
<evidence type="ECO:0000256" key="9">
    <source>
        <dbReference type="ARBA" id="ARBA00045104"/>
    </source>
</evidence>
<protein>
    <recommendedName>
        <fullName evidence="10">Alpha-1,3/1,6-mannosyltransferase ALG2</fullName>
        <ecNumber evidence="10">2.4.1.132</ecNumber>
        <ecNumber evidence="10">2.4.1.257</ecNumber>
    </recommendedName>
    <alternativeName>
        <fullName evidence="10">GDP-Man:Man(1)GlcNAc(2)-PP-Dol alpha-1,3-mannosyltransferase</fullName>
    </alternativeName>
</protein>
<dbReference type="PANTHER" id="PTHR45918">
    <property type="entry name" value="ALPHA-1,3/1,6-MANNOSYLTRANSFERASE ALG2"/>
    <property type="match status" value="1"/>
</dbReference>
<comment type="catalytic activity">
    <reaction evidence="8 10">
        <text>a beta-D-Man-(1-&gt;4)-beta-D-GlcNAc-(1-&gt;4)-alpha-D-GlcNAc-diphospho-di-trans,poly-cis-dolichol + GDP-alpha-D-mannose = an alpha-D-Man-(1-&gt;3)-beta-D-Man-(1-&gt;4)-beta-D-GlcNAc-(1-&gt;4)-alpha-D-GlcNAc-diphospho-di-trans,poly-cis-dolichol + GDP + H(+)</text>
        <dbReference type="Rhea" id="RHEA:29515"/>
        <dbReference type="Rhea" id="RHEA-COMP:19511"/>
        <dbReference type="Rhea" id="RHEA-COMP:19513"/>
        <dbReference type="ChEBI" id="CHEBI:15378"/>
        <dbReference type="ChEBI" id="CHEBI:57527"/>
        <dbReference type="ChEBI" id="CHEBI:58189"/>
        <dbReference type="ChEBI" id="CHEBI:58472"/>
        <dbReference type="ChEBI" id="CHEBI:132510"/>
        <dbReference type="EC" id="2.4.1.132"/>
    </reaction>
    <physiologicalReaction direction="left-to-right" evidence="8 10">
        <dbReference type="Rhea" id="RHEA:29516"/>
    </physiologicalReaction>
</comment>
<dbReference type="UniPathway" id="UPA00378"/>
<reference evidence="13" key="1">
    <citation type="submission" date="2020-11" db="EMBL/GenBank/DDBJ databases">
        <authorList>
            <person name="Tran Van P."/>
        </authorList>
    </citation>
    <scope>NUCLEOTIDE SEQUENCE</scope>
</reference>
<feature type="domain" description="Glycosyltransferase subfamily 4-like N-terminal" evidence="12">
    <location>
        <begin position="13"/>
        <end position="190"/>
    </location>
</feature>
<dbReference type="AlphaFoldDB" id="A0A7R8VCH8"/>
<dbReference type="InterPro" id="IPR028098">
    <property type="entry name" value="Glyco_trans_4-like_N"/>
</dbReference>
<dbReference type="EC" id="2.4.1.132" evidence="10"/>
<dbReference type="CDD" id="cd03805">
    <property type="entry name" value="GT4_ALG2-like"/>
    <property type="match status" value="1"/>
</dbReference>
<dbReference type="EMBL" id="OA564457">
    <property type="protein sequence ID" value="CAD7194366.1"/>
    <property type="molecule type" value="Genomic_DNA"/>
</dbReference>
<dbReference type="FunFam" id="3.40.50.2000:FF:000210">
    <property type="entry name" value="Alpha-1,3/1,6-mannosyltransferase ALG2"/>
    <property type="match status" value="1"/>
</dbReference>
<keyword evidence="4" id="KW-0812">Transmembrane</keyword>
<dbReference type="GO" id="GO:0004378">
    <property type="term" value="F:GDP-Man:Man(1)GlcNAc(2)-PP-Dol alpha-1,3-mannosyltransferase activity"/>
    <property type="evidence" value="ECO:0007669"/>
    <property type="project" value="UniProtKB-UniRule"/>
</dbReference>
<dbReference type="InterPro" id="IPR027054">
    <property type="entry name" value="ALG2"/>
</dbReference>
<dbReference type="GO" id="GO:0102704">
    <property type="term" value="F:GDP-Man:Man(2)GlcNAc(2)-PP-Dol alpha-1,6-mannosyltransferase activity"/>
    <property type="evidence" value="ECO:0007669"/>
    <property type="project" value="UniProtKB-UniRule"/>
</dbReference>
<feature type="domain" description="Glycosyl transferase family 1" evidence="11">
    <location>
        <begin position="210"/>
        <end position="379"/>
    </location>
</feature>
<keyword evidence="5" id="KW-0256">Endoplasmic reticulum</keyword>
<evidence type="ECO:0000256" key="4">
    <source>
        <dbReference type="ARBA" id="ARBA00022692"/>
    </source>
</evidence>
<dbReference type="PANTHER" id="PTHR45918:SF1">
    <property type="entry name" value="ALPHA-1,3_1,6-MANNOSYLTRANSFERASE ALG2"/>
    <property type="match status" value="1"/>
</dbReference>
<evidence type="ECO:0000259" key="11">
    <source>
        <dbReference type="Pfam" id="PF00534"/>
    </source>
</evidence>
<evidence type="ECO:0000256" key="6">
    <source>
        <dbReference type="ARBA" id="ARBA00022989"/>
    </source>
</evidence>
<proteinExistence type="inferred from homology"/>
<evidence type="ECO:0000313" key="13">
    <source>
        <dbReference type="EMBL" id="CAD7194366.1"/>
    </source>
</evidence>
<evidence type="ECO:0000259" key="12">
    <source>
        <dbReference type="Pfam" id="PF13439"/>
    </source>
</evidence>
<evidence type="ECO:0000256" key="2">
    <source>
        <dbReference type="ARBA" id="ARBA00022676"/>
    </source>
</evidence>
<organism evidence="13">
    <name type="scientific">Timema douglasi</name>
    <name type="common">Walking stick</name>
    <dbReference type="NCBI Taxonomy" id="61478"/>
    <lineage>
        <taxon>Eukaryota</taxon>
        <taxon>Metazoa</taxon>
        <taxon>Ecdysozoa</taxon>
        <taxon>Arthropoda</taxon>
        <taxon>Hexapoda</taxon>
        <taxon>Insecta</taxon>
        <taxon>Pterygota</taxon>
        <taxon>Neoptera</taxon>
        <taxon>Polyneoptera</taxon>
        <taxon>Phasmatodea</taxon>
        <taxon>Timematodea</taxon>
        <taxon>Timematoidea</taxon>
        <taxon>Timematidae</taxon>
        <taxon>Timema</taxon>
    </lineage>
</organism>
<evidence type="ECO:0000256" key="5">
    <source>
        <dbReference type="ARBA" id="ARBA00022824"/>
    </source>
</evidence>
<comment type="function">
    <text evidence="10">Mannosylates Man(2)GlcNAc(2)-dolichol diphosphate and Man(1)GlcNAc(2)-dolichol diphosphate to form Man(3)GlcNAc(2)-dolichol diphosphate.</text>
</comment>
<keyword evidence="7" id="KW-0472">Membrane</keyword>
<dbReference type="InterPro" id="IPR001296">
    <property type="entry name" value="Glyco_trans_1"/>
</dbReference>
<dbReference type="Pfam" id="PF00534">
    <property type="entry name" value="Glycos_transf_1"/>
    <property type="match status" value="1"/>
</dbReference>
<evidence type="ECO:0000256" key="8">
    <source>
        <dbReference type="ARBA" id="ARBA00045103"/>
    </source>
</evidence>
<sequence length="409" mass="46550">MVRVVFLHPDLGIGGAERLVVDAALALQKKGHYVHFVTSHHDTSHCFTETKDGTFPVTVVGDWLPRNIFGKCYAFCAYFRMLYAAFYLTFFSGLQPDVVFCDLISVCIPILKLRISNVLFYCHFPDQLLSSPGSFLKSLYRAPLNWFEERSTGQASKIFVNSNFTAQVFKRTFSRIRARPEVLYPSINTDFFEESNPLPLNVVLKRDLLKRSFVFLSINRYERKKNLSLALDALYILKEKLTAEYWDRIHLVMAGGYDSRVTENVEHYTELVDHAKDLELNDKVTFLKSPSDIHKVSLLSNCNCLIYTPPNEHFGIVPLEAMYFGKPVIAVNSGGPTETILDGKTGLLCESTAEAFASAMMRFVVDENLCANYGKAGQRRMKEMFSFKAFAEHLDSVVHSFFKVKGKRK</sequence>
<comment type="catalytic activity">
    <reaction evidence="9 10">
        <text>an alpha-D-Man-(1-&gt;3)-beta-D-Man-(1-&gt;4)-beta-D-GlcNAc-(1-&gt;4)-alpha-D-GlcNAc-diphospho-di-trans,poly-cis-dolichol + GDP-alpha-D-mannose = an alpha-D-Man-(1-&gt;3)-[alpha-D-Man-(1-&gt;6)]-beta-D-Man-(1-&gt;4)-beta-D-GlcNAc-(1-&gt;4)-alpha-D-GlcNAc-diphospho-di-trans,poly-cis-dolichol + GDP + H(+)</text>
        <dbReference type="Rhea" id="RHEA:29519"/>
        <dbReference type="Rhea" id="RHEA-COMP:19513"/>
        <dbReference type="Rhea" id="RHEA-COMP:19515"/>
        <dbReference type="ChEBI" id="CHEBI:15378"/>
        <dbReference type="ChEBI" id="CHEBI:57527"/>
        <dbReference type="ChEBI" id="CHEBI:58189"/>
        <dbReference type="ChEBI" id="CHEBI:132510"/>
        <dbReference type="ChEBI" id="CHEBI:132511"/>
        <dbReference type="EC" id="2.4.1.257"/>
    </reaction>
    <physiologicalReaction direction="left-to-right" evidence="9 10">
        <dbReference type="Rhea" id="RHEA:29520"/>
    </physiologicalReaction>
</comment>
<dbReference type="Pfam" id="PF13439">
    <property type="entry name" value="Glyco_transf_4"/>
    <property type="match status" value="1"/>
</dbReference>
<evidence type="ECO:0000256" key="10">
    <source>
        <dbReference type="RuleBase" id="RU367136"/>
    </source>
</evidence>
<keyword evidence="3 10" id="KW-0808">Transferase</keyword>
<evidence type="ECO:0000256" key="3">
    <source>
        <dbReference type="ARBA" id="ARBA00022679"/>
    </source>
</evidence>
<dbReference type="Gene3D" id="3.40.50.2000">
    <property type="entry name" value="Glycogen Phosphorylase B"/>
    <property type="match status" value="2"/>
</dbReference>
<name>A0A7R8VCH8_TIMDO</name>
<comment type="similarity">
    <text evidence="10">Belongs to the glycosyltransferase group 1 family.</text>
</comment>